<accession>X0ZU26</accession>
<name>X0ZU26_9ZZZZ</name>
<gene>
    <name evidence="1" type="ORF">S01H4_05856</name>
</gene>
<sequence length="133" mass="15388">MRVFFELSISSVYDVKLYEYSFLSVFRFIIKRLIKFCFQKNSRKTGNLDAPNNKIINPKLSVVINGITIIGLFIRVVSSLTGINPIIIAEIIINAPKNINFNLFFIIPLDNLIRLSWKIRKNRKSIDIKIIAK</sequence>
<comment type="caution">
    <text evidence="1">The sequence shown here is derived from an EMBL/GenBank/DDBJ whole genome shotgun (WGS) entry which is preliminary data.</text>
</comment>
<reference evidence="1" key="1">
    <citation type="journal article" date="2014" name="Front. Microbiol.">
        <title>High frequency of phylogenetically diverse reductive dehalogenase-homologous genes in deep subseafloor sedimentary metagenomes.</title>
        <authorList>
            <person name="Kawai M."/>
            <person name="Futagami T."/>
            <person name="Toyoda A."/>
            <person name="Takaki Y."/>
            <person name="Nishi S."/>
            <person name="Hori S."/>
            <person name="Arai W."/>
            <person name="Tsubouchi T."/>
            <person name="Morono Y."/>
            <person name="Uchiyama I."/>
            <person name="Ito T."/>
            <person name="Fujiyama A."/>
            <person name="Inagaki F."/>
            <person name="Takami H."/>
        </authorList>
    </citation>
    <scope>NUCLEOTIDE SEQUENCE</scope>
    <source>
        <strain evidence="1">Expedition CK06-06</strain>
    </source>
</reference>
<dbReference type="EMBL" id="BART01001739">
    <property type="protein sequence ID" value="GAG72874.1"/>
    <property type="molecule type" value="Genomic_DNA"/>
</dbReference>
<evidence type="ECO:0000313" key="1">
    <source>
        <dbReference type="EMBL" id="GAG72874.1"/>
    </source>
</evidence>
<protein>
    <submittedName>
        <fullName evidence="1">Uncharacterized protein</fullName>
    </submittedName>
</protein>
<proteinExistence type="predicted"/>
<organism evidence="1">
    <name type="scientific">marine sediment metagenome</name>
    <dbReference type="NCBI Taxonomy" id="412755"/>
    <lineage>
        <taxon>unclassified sequences</taxon>
        <taxon>metagenomes</taxon>
        <taxon>ecological metagenomes</taxon>
    </lineage>
</organism>
<dbReference type="AlphaFoldDB" id="X0ZU26"/>